<dbReference type="InterPro" id="IPR009959">
    <property type="entry name" value="Cyclase_SnoaL-like"/>
</dbReference>
<dbReference type="PANTHER" id="PTHR38436">
    <property type="entry name" value="POLYKETIDE CYCLASE SNOAL-LIKE DOMAIN"/>
    <property type="match status" value="1"/>
</dbReference>
<dbReference type="EMBL" id="PXYI01000001">
    <property type="protein sequence ID" value="PSJ42900.1"/>
    <property type="molecule type" value="Genomic_DNA"/>
</dbReference>
<dbReference type="SUPFAM" id="SSF54427">
    <property type="entry name" value="NTF2-like"/>
    <property type="match status" value="1"/>
</dbReference>
<gene>
    <name evidence="1" type="ORF">C7I55_00305</name>
</gene>
<evidence type="ECO:0000313" key="2">
    <source>
        <dbReference type="Proteomes" id="UP000241167"/>
    </source>
</evidence>
<dbReference type="OrthoDB" id="129343at2"/>
<dbReference type="InterPro" id="IPR032710">
    <property type="entry name" value="NTF2-like_dom_sf"/>
</dbReference>
<dbReference type="PANTHER" id="PTHR38436:SF1">
    <property type="entry name" value="ESTER CYCLASE"/>
    <property type="match status" value="1"/>
</dbReference>
<proteinExistence type="predicted"/>
<dbReference type="Proteomes" id="UP000241167">
    <property type="component" value="Unassembled WGS sequence"/>
</dbReference>
<sequence length="150" mass="16720">MIGTTLSPEDAKAIVRRNTEEVQSKGDFALFETLFADDFRDRTPQPNMSPDKDGVRILYKRLRAAFGDFHAVIHWQAADGDIVTTFKTYHGVHRGEFLGIAPTGRTIQFDTVDAMRIVDGRISEHWGVADLYGLVRRLTEQAPPSSGEAA</sequence>
<dbReference type="Pfam" id="PF07366">
    <property type="entry name" value="SnoaL"/>
    <property type="match status" value="1"/>
</dbReference>
<name>A0A2P7QY51_9SPHN</name>
<dbReference type="Gene3D" id="3.10.450.50">
    <property type="match status" value="1"/>
</dbReference>
<accession>A0A2P7QY51</accession>
<dbReference type="RefSeq" id="WP_106510917.1">
    <property type="nucleotide sequence ID" value="NZ_PXYI01000001.1"/>
</dbReference>
<organism evidence="1 2">
    <name type="scientific">Allosphingosinicella deserti</name>
    <dbReference type="NCBI Taxonomy" id="2116704"/>
    <lineage>
        <taxon>Bacteria</taxon>
        <taxon>Pseudomonadati</taxon>
        <taxon>Pseudomonadota</taxon>
        <taxon>Alphaproteobacteria</taxon>
        <taxon>Sphingomonadales</taxon>
        <taxon>Sphingomonadaceae</taxon>
        <taxon>Allosphingosinicella</taxon>
    </lineage>
</organism>
<comment type="caution">
    <text evidence="1">The sequence shown here is derived from an EMBL/GenBank/DDBJ whole genome shotgun (WGS) entry which is preliminary data.</text>
</comment>
<reference evidence="1 2" key="1">
    <citation type="submission" date="2018-03" db="EMBL/GenBank/DDBJ databases">
        <title>The draft genome of Sphingosinicella sp. GL-C-18.</title>
        <authorList>
            <person name="Liu L."/>
            <person name="Li L."/>
            <person name="Liang L."/>
            <person name="Zhang X."/>
            <person name="Wang T."/>
        </authorList>
    </citation>
    <scope>NUCLEOTIDE SEQUENCE [LARGE SCALE GENOMIC DNA]</scope>
    <source>
        <strain evidence="1 2">GL-C-18</strain>
    </source>
</reference>
<evidence type="ECO:0000313" key="1">
    <source>
        <dbReference type="EMBL" id="PSJ42900.1"/>
    </source>
</evidence>
<dbReference type="AlphaFoldDB" id="A0A2P7QY51"/>
<protein>
    <submittedName>
        <fullName evidence="1">Ester cyclase</fullName>
    </submittedName>
</protein>
<keyword evidence="2" id="KW-1185">Reference proteome</keyword>
<dbReference type="GO" id="GO:0030638">
    <property type="term" value="P:polyketide metabolic process"/>
    <property type="evidence" value="ECO:0007669"/>
    <property type="project" value="InterPro"/>
</dbReference>